<sequence length="290" mass="30870">MLKSLLFAVPWLAIATSATAQTCNTPTVVVGKDGAAEYVSPQKDNRGELEIMFGTAPNDESILVFDARNGQGTWVLKSDVSRIGIGFNTRDAEVVYSGPPACHPPELPSTLPAGKPIGEPTELFPDGEPDTRPIDLFPGEPAGGGPRSGVWHAEIGATEMEGCPTMMRDAFPSSQGALPGMTGEPRRMDFANPFHPDTLEMSHSTGVKWQKIGDNQWRTTDMAADVFAQIPEGQGGGSKMVWTMTVISPEEMTFARAIELNLPAAALALMGGSPGGCRVTGTDRWVRIGD</sequence>
<dbReference type="AlphaFoldDB" id="A0A0A0HJT0"/>
<protein>
    <submittedName>
        <fullName evidence="2">Uncharacterized protein</fullName>
    </submittedName>
</protein>
<dbReference type="HOGENOM" id="CLU_1041621_0_0_5"/>
<dbReference type="Proteomes" id="UP000030021">
    <property type="component" value="Unassembled WGS sequence"/>
</dbReference>
<dbReference type="EMBL" id="AONH01000014">
    <property type="protein sequence ID" value="KGM87430.1"/>
    <property type="molecule type" value="Genomic_DNA"/>
</dbReference>
<gene>
    <name evidence="2" type="ORF">rosmuc_02744</name>
</gene>
<reference evidence="2 3" key="1">
    <citation type="submission" date="2013-01" db="EMBL/GenBank/DDBJ databases">
        <authorList>
            <person name="Fiebig A."/>
            <person name="Goeker M."/>
            <person name="Klenk H.-P.P."/>
        </authorList>
    </citation>
    <scope>NUCLEOTIDE SEQUENCE [LARGE SCALE GENOMIC DNA]</scope>
    <source>
        <strain evidence="2 3">DSM 17069</strain>
    </source>
</reference>
<evidence type="ECO:0000256" key="1">
    <source>
        <dbReference type="SAM" id="SignalP"/>
    </source>
</evidence>
<name>A0A0A0HJT0_9RHOB</name>
<accession>A0A0A0HJT0</accession>
<dbReference type="OrthoDB" id="8454252at2"/>
<organism evidence="2 3">
    <name type="scientific">Roseovarius mucosus DSM 17069</name>
    <dbReference type="NCBI Taxonomy" id="1288298"/>
    <lineage>
        <taxon>Bacteria</taxon>
        <taxon>Pseudomonadati</taxon>
        <taxon>Pseudomonadota</taxon>
        <taxon>Alphaproteobacteria</taxon>
        <taxon>Rhodobacterales</taxon>
        <taxon>Roseobacteraceae</taxon>
        <taxon>Roseovarius</taxon>
    </lineage>
</organism>
<evidence type="ECO:0000313" key="2">
    <source>
        <dbReference type="EMBL" id="KGM87430.1"/>
    </source>
</evidence>
<dbReference type="PATRIC" id="fig|1288298.3.peg.2762"/>
<evidence type="ECO:0000313" key="3">
    <source>
        <dbReference type="Proteomes" id="UP000030021"/>
    </source>
</evidence>
<dbReference type="eggNOG" id="ENOG503389D">
    <property type="taxonomic scope" value="Bacteria"/>
</dbReference>
<feature type="chain" id="PRO_5001962785" evidence="1">
    <location>
        <begin position="21"/>
        <end position="290"/>
    </location>
</feature>
<proteinExistence type="predicted"/>
<comment type="caution">
    <text evidence="2">The sequence shown here is derived from an EMBL/GenBank/DDBJ whole genome shotgun (WGS) entry which is preliminary data.</text>
</comment>
<keyword evidence="1" id="KW-0732">Signal</keyword>
<dbReference type="RefSeq" id="WP_052115375.1">
    <property type="nucleotide sequence ID" value="NZ_KN293981.1"/>
</dbReference>
<feature type="signal peptide" evidence="1">
    <location>
        <begin position="1"/>
        <end position="20"/>
    </location>
</feature>